<keyword evidence="1" id="KW-0880">Kelch repeat</keyword>
<evidence type="ECO:0000256" key="3">
    <source>
        <dbReference type="SAM" id="MobiDB-lite"/>
    </source>
</evidence>
<feature type="region of interest" description="Disordered" evidence="3">
    <location>
        <begin position="841"/>
        <end position="932"/>
    </location>
</feature>
<keyword evidence="4" id="KW-0812">Transmembrane</keyword>
<dbReference type="SUPFAM" id="SSF117281">
    <property type="entry name" value="Kelch motif"/>
    <property type="match status" value="1"/>
</dbReference>
<proteinExistence type="predicted"/>
<feature type="transmembrane region" description="Helical" evidence="4">
    <location>
        <begin position="484"/>
        <end position="504"/>
    </location>
</feature>
<feature type="transmembrane region" description="Helical" evidence="4">
    <location>
        <begin position="516"/>
        <end position="538"/>
    </location>
</feature>
<feature type="signal peptide" evidence="5">
    <location>
        <begin position="1"/>
        <end position="18"/>
    </location>
</feature>
<evidence type="ECO:0000256" key="4">
    <source>
        <dbReference type="SAM" id="Phobius"/>
    </source>
</evidence>
<evidence type="ECO:0000256" key="1">
    <source>
        <dbReference type="ARBA" id="ARBA00022441"/>
    </source>
</evidence>
<feature type="compositionally biased region" description="Acidic residues" evidence="3">
    <location>
        <begin position="909"/>
        <end position="918"/>
    </location>
</feature>
<feature type="region of interest" description="Disordered" evidence="3">
    <location>
        <begin position="440"/>
        <end position="473"/>
    </location>
</feature>
<dbReference type="Proteomes" id="UP001383192">
    <property type="component" value="Unassembled WGS sequence"/>
</dbReference>
<feature type="chain" id="PRO_5043317575" evidence="5">
    <location>
        <begin position="19"/>
        <end position="950"/>
    </location>
</feature>
<feature type="compositionally biased region" description="Basic and acidic residues" evidence="3">
    <location>
        <begin position="919"/>
        <end position="932"/>
    </location>
</feature>
<dbReference type="PANTHER" id="PTHR46093">
    <property type="entry name" value="ACYL-COA-BINDING DOMAIN-CONTAINING PROTEIN 5"/>
    <property type="match status" value="1"/>
</dbReference>
<feature type="transmembrane region" description="Helical" evidence="4">
    <location>
        <begin position="773"/>
        <end position="791"/>
    </location>
</feature>
<protein>
    <submittedName>
        <fullName evidence="6">Uncharacterized protein</fullName>
    </submittedName>
</protein>
<feature type="transmembrane region" description="Helical" evidence="4">
    <location>
        <begin position="797"/>
        <end position="816"/>
    </location>
</feature>
<dbReference type="PANTHER" id="PTHR46093:SF18">
    <property type="entry name" value="FIBRONECTIN TYPE-III DOMAIN-CONTAINING PROTEIN"/>
    <property type="match status" value="1"/>
</dbReference>
<keyword evidence="2" id="KW-0677">Repeat</keyword>
<dbReference type="Gene3D" id="2.120.10.80">
    <property type="entry name" value="Kelch-type beta propeller"/>
    <property type="match status" value="2"/>
</dbReference>
<organism evidence="6 7">
    <name type="scientific">Paramarasmius palmivorus</name>
    <dbReference type="NCBI Taxonomy" id="297713"/>
    <lineage>
        <taxon>Eukaryota</taxon>
        <taxon>Fungi</taxon>
        <taxon>Dikarya</taxon>
        <taxon>Basidiomycota</taxon>
        <taxon>Agaricomycotina</taxon>
        <taxon>Agaricomycetes</taxon>
        <taxon>Agaricomycetidae</taxon>
        <taxon>Agaricales</taxon>
        <taxon>Marasmiineae</taxon>
        <taxon>Marasmiaceae</taxon>
        <taxon>Paramarasmius</taxon>
    </lineage>
</organism>
<keyword evidence="4" id="KW-1133">Transmembrane helix</keyword>
<dbReference type="AlphaFoldDB" id="A0AAW0DFC6"/>
<keyword evidence="4" id="KW-0472">Membrane</keyword>
<evidence type="ECO:0000256" key="2">
    <source>
        <dbReference type="ARBA" id="ARBA00022737"/>
    </source>
</evidence>
<feature type="compositionally biased region" description="Polar residues" evidence="3">
    <location>
        <begin position="636"/>
        <end position="650"/>
    </location>
</feature>
<accession>A0AAW0DFC6</accession>
<feature type="compositionally biased region" description="Polar residues" evidence="3">
    <location>
        <begin position="662"/>
        <end position="675"/>
    </location>
</feature>
<keyword evidence="7" id="KW-1185">Reference proteome</keyword>
<comment type="caution">
    <text evidence="6">The sequence shown here is derived from an EMBL/GenBank/DDBJ whole genome shotgun (WGS) entry which is preliminary data.</text>
</comment>
<gene>
    <name evidence="6" type="ORF">VNI00_005571</name>
</gene>
<dbReference type="Pfam" id="PF24681">
    <property type="entry name" value="Kelch_KLHDC2_KLHL20_DRC7"/>
    <property type="match status" value="1"/>
</dbReference>
<feature type="region of interest" description="Disordered" evidence="3">
    <location>
        <begin position="604"/>
        <end position="690"/>
    </location>
</feature>
<keyword evidence="5" id="KW-0732">Signal</keyword>
<feature type="compositionally biased region" description="Low complexity" evidence="3">
    <location>
        <begin position="443"/>
        <end position="473"/>
    </location>
</feature>
<dbReference type="EMBL" id="JAYKXP010000016">
    <property type="protein sequence ID" value="KAK7049540.1"/>
    <property type="molecule type" value="Genomic_DNA"/>
</dbReference>
<name>A0AAW0DFC6_9AGAR</name>
<feature type="transmembrane region" description="Helical" evidence="4">
    <location>
        <begin position="572"/>
        <end position="593"/>
    </location>
</feature>
<reference evidence="6 7" key="1">
    <citation type="submission" date="2024-01" db="EMBL/GenBank/DDBJ databases">
        <title>A draft genome for a cacao thread blight-causing isolate of Paramarasmius palmivorus.</title>
        <authorList>
            <person name="Baruah I.K."/>
            <person name="Bukari Y."/>
            <person name="Amoako-Attah I."/>
            <person name="Meinhardt L.W."/>
            <person name="Bailey B.A."/>
            <person name="Cohen S.P."/>
        </authorList>
    </citation>
    <scope>NUCLEOTIDE SEQUENCE [LARGE SCALE GENOMIC DNA]</scope>
    <source>
        <strain evidence="6 7">GH-12</strain>
    </source>
</reference>
<evidence type="ECO:0000313" key="7">
    <source>
        <dbReference type="Proteomes" id="UP001383192"/>
    </source>
</evidence>
<feature type="region of interest" description="Disordered" evidence="3">
    <location>
        <begin position="152"/>
        <end position="176"/>
    </location>
</feature>
<evidence type="ECO:0000256" key="5">
    <source>
        <dbReference type="SAM" id="SignalP"/>
    </source>
</evidence>
<evidence type="ECO:0000313" key="6">
    <source>
        <dbReference type="EMBL" id="KAK7049540.1"/>
    </source>
</evidence>
<dbReference type="InterPro" id="IPR015915">
    <property type="entry name" value="Kelch-typ_b-propeller"/>
</dbReference>
<feature type="compositionally biased region" description="Low complexity" evidence="3">
    <location>
        <begin position="853"/>
        <end position="863"/>
    </location>
</feature>
<sequence>MALASLFFLFLFFLSAYSQIISTSPVPPLQWINLTSRLSGTSKPPPLKDAFISYDQTTRKVLVFGGVSPSGVLSAETYILDMDSLSWSKPSPPLNLQRAPSARSSVGSISGPDVAANSRNAFFLYGGTDASGKKLTDVWEYDFVNQFWSQLQTTSGGPSGTSSAGGVDRRSQPFTDPSHGGLVNTFYLLASDSSDTVLWRFNTSGTLSSNLPDSAQGVWDRTDLTNVPAFNDEASSAVIGSKVTVLGGCTKPSNDSCAFVVELDGSGQPSVINVPACAAPREGARAVANLNGFESGFSSQVFLLLGTLEANWDDNNGLSRGEIAVLDTNAGTWSRVIPSGDPSGSGQPAVPVPRNDDVDLGAAIAAMGITATTRTSTDTIIFGGQDGSGQYLNDVWLLRAYPGTATPSSPRWSGFGDGNLESGIDASGAGVEMQFMSQCASLSPTPTTQPPSSSSTSVPTSQPTQTSTPSRSTEAFDTAIHHKVLSPLSVAVALFPLLLLRFVPQAPEKYVPERRMALTYTAGLILFGAYALGLAGLATSFTSLSTPTTPTALRKRASSSSSTFLQTVHGKVGLAFFALLYIVVPLLFLSVYLRQRFAGSRSSTTDSRMAVPLSEDKSSNAFTPSHSPSPPPSSPRMRSQSIGPSSSAYRPSQDRSDENDALSMSSSGAQRTFQVLNRPGRTRRHSSSWLDVPMQDAPRHASRSLSDIDWLQRRRRVAAVGELDYAISQAIRAQEAPPTPGTMDALMGPFDPRENTTNSPKLPPTILEMASRILLQISICGLCVISLIALWTRASKALFAVFLAWTLLYYLVLFVASWNGRPTTSILTVVLSLLRPRSQTPTATHLHERSSNTATPTPLAAAPGYPFPTSGSSSANPYIHHNPLHHTAPSTLGHDDMFSYTSPRSVETPDNDDDDEDEYTRQQRIEGEMERREVSIVTVPKRKLWVANPS</sequence>
<feature type="compositionally biased region" description="Low complexity" evidence="3">
    <location>
        <begin position="153"/>
        <end position="166"/>
    </location>
</feature>